<evidence type="ECO:0000313" key="3">
    <source>
        <dbReference type="EMBL" id="KAL3513544.1"/>
    </source>
</evidence>
<evidence type="ECO:0000259" key="2">
    <source>
        <dbReference type="Pfam" id="PF05922"/>
    </source>
</evidence>
<dbReference type="EMBL" id="JBJUIK010000011">
    <property type="protein sequence ID" value="KAL3513544.1"/>
    <property type="molecule type" value="Genomic_DNA"/>
</dbReference>
<organism evidence="3 4">
    <name type="scientific">Cinchona calisaya</name>
    <dbReference type="NCBI Taxonomy" id="153742"/>
    <lineage>
        <taxon>Eukaryota</taxon>
        <taxon>Viridiplantae</taxon>
        <taxon>Streptophyta</taxon>
        <taxon>Embryophyta</taxon>
        <taxon>Tracheophyta</taxon>
        <taxon>Spermatophyta</taxon>
        <taxon>Magnoliopsida</taxon>
        <taxon>eudicotyledons</taxon>
        <taxon>Gunneridae</taxon>
        <taxon>Pentapetalae</taxon>
        <taxon>asterids</taxon>
        <taxon>lamiids</taxon>
        <taxon>Gentianales</taxon>
        <taxon>Rubiaceae</taxon>
        <taxon>Cinchonoideae</taxon>
        <taxon>Cinchoneae</taxon>
        <taxon>Cinchona</taxon>
    </lineage>
</organism>
<sequence length="105" mass="11451">MMKARGLPSSARSNITAWVLFLTLSFSSAAKISFGDSETKVYIVFTDHPIGQDLRDYAIQIISSVLGSQEAAEEALGYVYSYVGPGFSARLTPEQAAQLKCIQRL</sequence>
<proteinExistence type="predicted"/>
<gene>
    <name evidence="3" type="ORF">ACH5RR_026261</name>
</gene>
<dbReference type="InterPro" id="IPR010259">
    <property type="entry name" value="S8pro/Inhibitor_I9"/>
</dbReference>
<evidence type="ECO:0000256" key="1">
    <source>
        <dbReference type="SAM" id="SignalP"/>
    </source>
</evidence>
<dbReference type="PANTHER" id="PTHR48222">
    <property type="entry name" value="PROTEINASE INHIBITOR, PROPEPTIDE"/>
    <property type="match status" value="1"/>
</dbReference>
<dbReference type="InterPro" id="IPR037045">
    <property type="entry name" value="S8pro/Inhibitor_I9_sf"/>
</dbReference>
<feature type="signal peptide" evidence="1">
    <location>
        <begin position="1"/>
        <end position="29"/>
    </location>
</feature>
<name>A0ABD2Z366_9GENT</name>
<feature type="chain" id="PRO_5044825169" description="Inhibitor I9 domain-containing protein" evidence="1">
    <location>
        <begin position="30"/>
        <end position="105"/>
    </location>
</feature>
<comment type="caution">
    <text evidence="3">The sequence shown here is derived from an EMBL/GenBank/DDBJ whole genome shotgun (WGS) entry which is preliminary data.</text>
</comment>
<keyword evidence="1" id="KW-0732">Signal</keyword>
<keyword evidence="4" id="KW-1185">Reference proteome</keyword>
<dbReference type="Pfam" id="PF05922">
    <property type="entry name" value="Inhibitor_I9"/>
    <property type="match status" value="1"/>
</dbReference>
<dbReference type="PANTHER" id="PTHR48222:SF3">
    <property type="entry name" value="SUBTILISIN-LIKE PROTEASE SBT4.1"/>
    <property type="match status" value="1"/>
</dbReference>
<evidence type="ECO:0000313" key="4">
    <source>
        <dbReference type="Proteomes" id="UP001630127"/>
    </source>
</evidence>
<protein>
    <recommendedName>
        <fullName evidence="2">Inhibitor I9 domain-containing protein</fullName>
    </recommendedName>
</protein>
<reference evidence="3 4" key="1">
    <citation type="submission" date="2024-11" db="EMBL/GenBank/DDBJ databases">
        <title>A near-complete genome assembly of Cinchona calisaya.</title>
        <authorList>
            <person name="Lian D.C."/>
            <person name="Zhao X.W."/>
            <person name="Wei L."/>
        </authorList>
    </citation>
    <scope>NUCLEOTIDE SEQUENCE [LARGE SCALE GENOMIC DNA]</scope>
    <source>
        <tissue evidence="3">Nenye</tissue>
    </source>
</reference>
<dbReference type="Gene3D" id="3.30.70.80">
    <property type="entry name" value="Peptidase S8 propeptide/proteinase inhibitor I9"/>
    <property type="match status" value="1"/>
</dbReference>
<feature type="domain" description="Inhibitor I9" evidence="2">
    <location>
        <begin position="51"/>
        <end position="100"/>
    </location>
</feature>
<accession>A0ABD2Z366</accession>
<dbReference type="AlphaFoldDB" id="A0ABD2Z366"/>
<dbReference type="Proteomes" id="UP001630127">
    <property type="component" value="Unassembled WGS sequence"/>
</dbReference>